<feature type="non-terminal residue" evidence="1">
    <location>
        <position position="1"/>
    </location>
</feature>
<name>A0A0V1DMH5_TRIPS</name>
<protein>
    <submittedName>
        <fullName evidence="1">Uncharacterized protein</fullName>
    </submittedName>
</protein>
<sequence>LCRLEISSSVHRSAAAAAHCDPLANISQIHQQSSLV</sequence>
<evidence type="ECO:0000313" key="1">
    <source>
        <dbReference type="EMBL" id="KRY62354.1"/>
    </source>
</evidence>
<accession>A0A0V1DMH5</accession>
<dbReference type="Proteomes" id="UP000054995">
    <property type="component" value="Unassembled WGS sequence"/>
</dbReference>
<reference evidence="1 2" key="1">
    <citation type="submission" date="2015-01" db="EMBL/GenBank/DDBJ databases">
        <title>Evolution of Trichinella species and genotypes.</title>
        <authorList>
            <person name="Korhonen P.K."/>
            <person name="Edoardo P."/>
            <person name="Giuseppe L.R."/>
            <person name="Gasser R.B."/>
        </authorList>
    </citation>
    <scope>NUCLEOTIDE SEQUENCE [LARGE SCALE GENOMIC DNA]</scope>
    <source>
        <strain evidence="1">ISS470</strain>
    </source>
</reference>
<dbReference type="AlphaFoldDB" id="A0A0V1DMH5"/>
<comment type="caution">
    <text evidence="1">The sequence shown here is derived from an EMBL/GenBank/DDBJ whole genome shotgun (WGS) entry which is preliminary data.</text>
</comment>
<feature type="non-terminal residue" evidence="1">
    <location>
        <position position="36"/>
    </location>
</feature>
<organism evidence="1 2">
    <name type="scientific">Trichinella pseudospiralis</name>
    <name type="common">Parasitic roundworm</name>
    <dbReference type="NCBI Taxonomy" id="6337"/>
    <lineage>
        <taxon>Eukaryota</taxon>
        <taxon>Metazoa</taxon>
        <taxon>Ecdysozoa</taxon>
        <taxon>Nematoda</taxon>
        <taxon>Enoplea</taxon>
        <taxon>Dorylaimia</taxon>
        <taxon>Trichinellida</taxon>
        <taxon>Trichinellidae</taxon>
        <taxon>Trichinella</taxon>
    </lineage>
</organism>
<evidence type="ECO:0000313" key="2">
    <source>
        <dbReference type="Proteomes" id="UP000054995"/>
    </source>
</evidence>
<proteinExistence type="predicted"/>
<gene>
    <name evidence="1" type="ORF">T4D_7845</name>
</gene>
<keyword evidence="2" id="KW-1185">Reference proteome</keyword>
<dbReference type="EMBL" id="JYDT01003494">
    <property type="protein sequence ID" value="KRY62354.1"/>
    <property type="molecule type" value="Genomic_DNA"/>
</dbReference>